<keyword evidence="2" id="KW-1185">Reference proteome</keyword>
<proteinExistence type="predicted"/>
<dbReference type="InterPro" id="IPR012902">
    <property type="entry name" value="N_methyl_site"/>
</dbReference>
<gene>
    <name evidence="1" type="ORF">RHODGE_RHODGE_04104</name>
</gene>
<reference evidence="2" key="1">
    <citation type="submission" date="2018-10" db="EMBL/GenBank/DDBJ databases">
        <authorList>
            <person name="Peiro R."/>
            <person name="Begona"/>
            <person name="Cbmso G."/>
            <person name="Lopez M."/>
            <person name="Gonzalez S."/>
            <person name="Sacristan E."/>
            <person name="Castillo E."/>
        </authorList>
    </citation>
    <scope>NUCLEOTIDE SEQUENCE [LARGE SCALE GENOMIC DNA]</scope>
</reference>
<dbReference type="EMBL" id="UWOC01000181">
    <property type="protein sequence ID" value="VCU10505.1"/>
    <property type="molecule type" value="Genomic_DNA"/>
</dbReference>
<protein>
    <recommendedName>
        <fullName evidence="3">General secretion pathway protein J</fullName>
    </recommendedName>
</protein>
<evidence type="ECO:0000313" key="1">
    <source>
        <dbReference type="EMBL" id="VCU10505.1"/>
    </source>
</evidence>
<name>A0A3S4CJ68_9BRAD</name>
<organism evidence="1 2">
    <name type="scientific">Rhodoplanes serenus</name>
    <dbReference type="NCBI Taxonomy" id="200615"/>
    <lineage>
        <taxon>Bacteria</taxon>
        <taxon>Pseudomonadati</taxon>
        <taxon>Pseudomonadota</taxon>
        <taxon>Alphaproteobacteria</taxon>
        <taxon>Hyphomicrobiales</taxon>
        <taxon>Nitrobacteraceae</taxon>
        <taxon>Rhodoplanes</taxon>
    </lineage>
</organism>
<dbReference type="Proteomes" id="UP000289200">
    <property type="component" value="Unassembled WGS sequence"/>
</dbReference>
<dbReference type="PROSITE" id="PS00409">
    <property type="entry name" value="PROKAR_NTER_METHYL"/>
    <property type="match status" value="1"/>
</dbReference>
<sequence>MNRPAATPGGGRSGFTLIEAMMALALTAAIVAALATVAAQWLPSWNRGMTRVQRGEAMALGLERLVTDLAAAEIVPIAGEAGDLLFEGTALAVTFVRSASGPNTVGLEIIRLAEIGSERGVTMVRVRAPYRPAERAAMASLQPSFRDPVALVTAPYRVSFAYAGPDGRWRDAWPAGRELPRAVRVTVRDSGSARVLPLSTTVEIRTEIAARCARMESLAACLEGRPAARRAIDGIDDGLSSPRGGSPQ</sequence>
<dbReference type="Pfam" id="PF07963">
    <property type="entry name" value="N_methyl"/>
    <property type="match status" value="1"/>
</dbReference>
<dbReference type="AlphaFoldDB" id="A0A3S4CJ68"/>
<accession>A0A3S4CJ68</accession>
<evidence type="ECO:0008006" key="3">
    <source>
        <dbReference type="Google" id="ProtNLM"/>
    </source>
</evidence>
<evidence type="ECO:0000313" key="2">
    <source>
        <dbReference type="Proteomes" id="UP000289200"/>
    </source>
</evidence>
<comment type="caution">
    <text evidence="1">The sequence shown here is derived from an EMBL/GenBank/DDBJ whole genome shotgun (WGS) entry which is preliminary data.</text>
</comment>